<name>A0ABV3P6S6_9ACTN</name>
<reference evidence="9 10" key="1">
    <citation type="submission" date="2024-07" db="EMBL/GenBank/DDBJ databases">
        <authorList>
            <person name="Thanompreechachai J."/>
            <person name="Duangmal K."/>
        </authorList>
    </citation>
    <scope>NUCLEOTIDE SEQUENCE [LARGE SCALE GENOMIC DNA]</scope>
    <source>
        <strain evidence="9 10">KCTC 19886</strain>
    </source>
</reference>
<organism evidence="9 10">
    <name type="scientific">Kineococcus endophyticus</name>
    <dbReference type="NCBI Taxonomy" id="1181883"/>
    <lineage>
        <taxon>Bacteria</taxon>
        <taxon>Bacillati</taxon>
        <taxon>Actinomycetota</taxon>
        <taxon>Actinomycetes</taxon>
        <taxon>Kineosporiales</taxon>
        <taxon>Kineosporiaceae</taxon>
        <taxon>Kineococcus</taxon>
    </lineage>
</organism>
<evidence type="ECO:0000256" key="3">
    <source>
        <dbReference type="ARBA" id="ARBA00022475"/>
    </source>
</evidence>
<evidence type="ECO:0000313" key="9">
    <source>
        <dbReference type="EMBL" id="MEW9265333.1"/>
    </source>
</evidence>
<evidence type="ECO:0000256" key="1">
    <source>
        <dbReference type="ARBA" id="ARBA00004651"/>
    </source>
</evidence>
<keyword evidence="3" id="KW-1003">Cell membrane</keyword>
<keyword evidence="4 7" id="KW-0812">Transmembrane</keyword>
<evidence type="ECO:0000259" key="8">
    <source>
        <dbReference type="PROSITE" id="PS50928"/>
    </source>
</evidence>
<feature type="transmembrane region" description="Helical" evidence="7">
    <location>
        <begin position="33"/>
        <end position="53"/>
    </location>
</feature>
<proteinExistence type="inferred from homology"/>
<dbReference type="EMBL" id="JBFNQN010000007">
    <property type="protein sequence ID" value="MEW9265333.1"/>
    <property type="molecule type" value="Genomic_DNA"/>
</dbReference>
<dbReference type="InterPro" id="IPR000515">
    <property type="entry name" value="MetI-like"/>
</dbReference>
<dbReference type="Proteomes" id="UP001555826">
    <property type="component" value="Unassembled WGS sequence"/>
</dbReference>
<keyword evidence="5 7" id="KW-1133">Transmembrane helix</keyword>
<feature type="transmembrane region" description="Helical" evidence="7">
    <location>
        <begin position="262"/>
        <end position="282"/>
    </location>
</feature>
<sequence>MSATGVREAALAAPTPVPVRRRRYRAPDAAGPLTYVLLVVTALLFVVPFYYMVVAASRPMAEMNTSPPPFLPGPDLWQNITTAVQQQAIGLSIVNSLIVSGVTTVGTLAFCTLAGYAFAKLRFRGEKPLFAITIGTLMIPPSLGVVPLYKLMSDWGLAGRLESVILPSLVGAFGVFFMRQYLVQTLPDELLEAAKVDGASQIRTVVSIVLPIARPGMAVLGMLTFMTSWNDFFWPVITLNSTMPTVQVALNNLGSGYVPDTAVIMAGTLVGTLPVIVVFLLLGRQIVSGIIAGAVKG</sequence>
<dbReference type="Pfam" id="PF00528">
    <property type="entry name" value="BPD_transp_1"/>
    <property type="match status" value="1"/>
</dbReference>
<dbReference type="PROSITE" id="PS50928">
    <property type="entry name" value="ABC_TM1"/>
    <property type="match status" value="1"/>
</dbReference>
<comment type="caution">
    <text evidence="9">The sequence shown here is derived from an EMBL/GenBank/DDBJ whole genome shotgun (WGS) entry which is preliminary data.</text>
</comment>
<comment type="similarity">
    <text evidence="7">Belongs to the binding-protein-dependent transport system permease family.</text>
</comment>
<dbReference type="InterPro" id="IPR035906">
    <property type="entry name" value="MetI-like_sf"/>
</dbReference>
<dbReference type="PANTHER" id="PTHR43744">
    <property type="entry name" value="ABC TRANSPORTER PERMEASE PROTEIN MG189-RELATED-RELATED"/>
    <property type="match status" value="1"/>
</dbReference>
<dbReference type="SUPFAM" id="SSF161098">
    <property type="entry name" value="MetI-like"/>
    <property type="match status" value="1"/>
</dbReference>
<evidence type="ECO:0000256" key="2">
    <source>
        <dbReference type="ARBA" id="ARBA00022448"/>
    </source>
</evidence>
<comment type="subcellular location">
    <subcellularLocation>
        <location evidence="1 7">Cell membrane</location>
        <topology evidence="1 7">Multi-pass membrane protein</topology>
    </subcellularLocation>
</comment>
<dbReference type="Gene3D" id="1.10.3720.10">
    <property type="entry name" value="MetI-like"/>
    <property type="match status" value="1"/>
</dbReference>
<feature type="transmembrane region" description="Helical" evidence="7">
    <location>
        <begin position="202"/>
        <end position="225"/>
    </location>
</feature>
<feature type="transmembrane region" description="Helical" evidence="7">
    <location>
        <begin position="130"/>
        <end position="152"/>
    </location>
</feature>
<evidence type="ECO:0000256" key="6">
    <source>
        <dbReference type="ARBA" id="ARBA00023136"/>
    </source>
</evidence>
<dbReference type="PANTHER" id="PTHR43744:SF12">
    <property type="entry name" value="ABC TRANSPORTER PERMEASE PROTEIN MG189-RELATED"/>
    <property type="match status" value="1"/>
</dbReference>
<gene>
    <name evidence="9" type="ORF">AB1207_11290</name>
</gene>
<feature type="transmembrane region" description="Helical" evidence="7">
    <location>
        <begin position="97"/>
        <end position="118"/>
    </location>
</feature>
<keyword evidence="10" id="KW-1185">Reference proteome</keyword>
<keyword evidence="6 7" id="KW-0472">Membrane</keyword>
<accession>A0ABV3P6S6</accession>
<feature type="domain" description="ABC transmembrane type-1" evidence="8">
    <location>
        <begin position="93"/>
        <end position="282"/>
    </location>
</feature>
<evidence type="ECO:0000313" key="10">
    <source>
        <dbReference type="Proteomes" id="UP001555826"/>
    </source>
</evidence>
<evidence type="ECO:0000256" key="7">
    <source>
        <dbReference type="RuleBase" id="RU363032"/>
    </source>
</evidence>
<dbReference type="CDD" id="cd06261">
    <property type="entry name" value="TM_PBP2"/>
    <property type="match status" value="1"/>
</dbReference>
<dbReference type="RefSeq" id="WP_367638365.1">
    <property type="nucleotide sequence ID" value="NZ_JBFNQN010000007.1"/>
</dbReference>
<protein>
    <submittedName>
        <fullName evidence="9">Carbohydrate ABC transporter permease</fullName>
    </submittedName>
</protein>
<evidence type="ECO:0000256" key="4">
    <source>
        <dbReference type="ARBA" id="ARBA00022692"/>
    </source>
</evidence>
<evidence type="ECO:0000256" key="5">
    <source>
        <dbReference type="ARBA" id="ARBA00022989"/>
    </source>
</evidence>
<keyword evidence="2 7" id="KW-0813">Transport</keyword>
<feature type="transmembrane region" description="Helical" evidence="7">
    <location>
        <begin position="164"/>
        <end position="182"/>
    </location>
</feature>